<accession>A0ABR9HAG7</accession>
<organism evidence="2 3">
    <name type="scientific">Nocardiopsis terrae</name>
    <dbReference type="NCBI Taxonomy" id="372655"/>
    <lineage>
        <taxon>Bacteria</taxon>
        <taxon>Bacillati</taxon>
        <taxon>Actinomycetota</taxon>
        <taxon>Actinomycetes</taxon>
        <taxon>Streptosporangiales</taxon>
        <taxon>Nocardiopsidaceae</taxon>
        <taxon>Nocardiopsis</taxon>
    </lineage>
</organism>
<dbReference type="EMBL" id="JADBDY010000001">
    <property type="protein sequence ID" value="MBE1456027.1"/>
    <property type="molecule type" value="Genomic_DNA"/>
</dbReference>
<sequence>MSGGALVFAQEEITIPEYSGPVMLTLLVVVLTAFAIGGSYELHRKIRHEREKLE</sequence>
<dbReference type="RefSeq" id="WP_191275473.1">
    <property type="nucleotide sequence ID" value="NZ_BMXJ01000009.1"/>
</dbReference>
<protein>
    <submittedName>
        <fullName evidence="2">Uncharacterized protein</fullName>
    </submittedName>
</protein>
<proteinExistence type="predicted"/>
<reference evidence="2 3" key="1">
    <citation type="submission" date="2020-10" db="EMBL/GenBank/DDBJ databases">
        <title>Sequencing the genomes of 1000 actinobacteria strains.</title>
        <authorList>
            <person name="Klenk H.-P."/>
        </authorList>
    </citation>
    <scope>NUCLEOTIDE SEQUENCE [LARGE SCALE GENOMIC DNA]</scope>
    <source>
        <strain evidence="2 3">DSM 45157</strain>
    </source>
</reference>
<comment type="caution">
    <text evidence="2">The sequence shown here is derived from an EMBL/GenBank/DDBJ whole genome shotgun (WGS) entry which is preliminary data.</text>
</comment>
<evidence type="ECO:0000313" key="2">
    <source>
        <dbReference type="EMBL" id="MBE1456027.1"/>
    </source>
</evidence>
<keyword evidence="1" id="KW-0472">Membrane</keyword>
<gene>
    <name evidence="2" type="ORF">H4W79_000241</name>
</gene>
<feature type="transmembrane region" description="Helical" evidence="1">
    <location>
        <begin position="20"/>
        <end position="42"/>
    </location>
</feature>
<dbReference type="Proteomes" id="UP000598217">
    <property type="component" value="Unassembled WGS sequence"/>
</dbReference>
<keyword evidence="1" id="KW-1133">Transmembrane helix</keyword>
<keyword evidence="1" id="KW-0812">Transmembrane</keyword>
<name>A0ABR9HAG7_9ACTN</name>
<evidence type="ECO:0000313" key="3">
    <source>
        <dbReference type="Proteomes" id="UP000598217"/>
    </source>
</evidence>
<keyword evidence="3" id="KW-1185">Reference proteome</keyword>
<evidence type="ECO:0000256" key="1">
    <source>
        <dbReference type="SAM" id="Phobius"/>
    </source>
</evidence>